<dbReference type="RefSeq" id="WP_191278333.1">
    <property type="nucleotide sequence ID" value="NZ_BNAD01000002.1"/>
</dbReference>
<reference evidence="4" key="1">
    <citation type="journal article" date="2019" name="Int. J. Syst. Evol. Microbiol.">
        <title>The Global Catalogue of Microorganisms (GCM) 10K type strain sequencing project: providing services to taxonomists for standard genome sequencing and annotation.</title>
        <authorList>
            <consortium name="The Broad Institute Genomics Platform"/>
            <consortium name="The Broad Institute Genome Sequencing Center for Infectious Disease"/>
            <person name="Wu L."/>
            <person name="Ma J."/>
        </authorList>
    </citation>
    <scope>NUCLEOTIDE SEQUENCE [LARGE SCALE GENOMIC DNA]</scope>
    <source>
        <strain evidence="4">CGMCC 1.12791</strain>
    </source>
</reference>
<organism evidence="3 4">
    <name type="scientific">Nocardioides flavus</name>
    <name type="common">ex Wang et al. 2016</name>
    <dbReference type="NCBI Taxonomy" id="2058780"/>
    <lineage>
        <taxon>Bacteria</taxon>
        <taxon>Bacillati</taxon>
        <taxon>Actinomycetota</taxon>
        <taxon>Actinomycetes</taxon>
        <taxon>Propionibacteriales</taxon>
        <taxon>Nocardioidaceae</taxon>
        <taxon>Nocardioides</taxon>
    </lineage>
</organism>
<sequence>MKTIGLVGGMSWESSAVYYRDLNLGMRERLGGLSSPKLALTTVDFAEVTHLEDDERWDQVGQLLAEAARGVERAGADFLLLCTTTFHKVAAQVEEAVDIPVLHLADVVAEAVKASGVETVGLIGTKVAMSESFFVDRLRSHGLTVLVPDASHHDFLNDAIYEELVHGVVLPRTRSRVVAIIEELWDAGAGGVLLGCTELELLVKQADVELPVFPCTTLHVQAALDAALAEDTPRDRAES</sequence>
<keyword evidence="4" id="KW-1185">Reference proteome</keyword>
<evidence type="ECO:0000256" key="1">
    <source>
        <dbReference type="ARBA" id="ARBA00007847"/>
    </source>
</evidence>
<accession>A0ABQ3HFP9</accession>
<dbReference type="PANTHER" id="PTHR21198">
    <property type="entry name" value="GLUTAMATE RACEMASE"/>
    <property type="match status" value="1"/>
</dbReference>
<dbReference type="Pfam" id="PF01177">
    <property type="entry name" value="Asp_Glu_race"/>
    <property type="match status" value="1"/>
</dbReference>
<name>A0ABQ3HFP9_9ACTN</name>
<dbReference type="PANTHER" id="PTHR21198:SF7">
    <property type="entry name" value="ASPARTATE-GLUTAMATE RACEMASE FAMILY"/>
    <property type="match status" value="1"/>
</dbReference>
<dbReference type="Proteomes" id="UP000597341">
    <property type="component" value="Unassembled WGS sequence"/>
</dbReference>
<dbReference type="SUPFAM" id="SSF53681">
    <property type="entry name" value="Aspartate/glutamate racemase"/>
    <property type="match status" value="2"/>
</dbReference>
<dbReference type="EMBL" id="BNAD01000002">
    <property type="protein sequence ID" value="GHE16430.1"/>
    <property type="molecule type" value="Genomic_DNA"/>
</dbReference>
<evidence type="ECO:0000256" key="2">
    <source>
        <dbReference type="ARBA" id="ARBA00023235"/>
    </source>
</evidence>
<comment type="caution">
    <text evidence="3">The sequence shown here is derived from an EMBL/GenBank/DDBJ whole genome shotgun (WGS) entry which is preliminary data.</text>
</comment>
<gene>
    <name evidence="3" type="ORF">GCM10011376_10400</name>
</gene>
<keyword evidence="2" id="KW-0413">Isomerase</keyword>
<dbReference type="InterPro" id="IPR015942">
    <property type="entry name" value="Asp/Glu/hydantoin_racemase"/>
</dbReference>
<protein>
    <submittedName>
        <fullName evidence="3">Aspartate racemase</fullName>
    </submittedName>
</protein>
<dbReference type="InterPro" id="IPR004380">
    <property type="entry name" value="Asp_race"/>
</dbReference>
<dbReference type="InterPro" id="IPR001920">
    <property type="entry name" value="Asp/Glu_race"/>
</dbReference>
<dbReference type="Gene3D" id="3.40.50.1860">
    <property type="match status" value="2"/>
</dbReference>
<dbReference type="NCBIfam" id="TIGR00035">
    <property type="entry name" value="asp_race"/>
    <property type="match status" value="1"/>
</dbReference>
<evidence type="ECO:0000313" key="4">
    <source>
        <dbReference type="Proteomes" id="UP000597341"/>
    </source>
</evidence>
<proteinExistence type="inferred from homology"/>
<evidence type="ECO:0000313" key="3">
    <source>
        <dbReference type="EMBL" id="GHE16430.1"/>
    </source>
</evidence>
<comment type="similarity">
    <text evidence="1">Belongs to the aspartate/glutamate racemases family.</text>
</comment>